<protein>
    <submittedName>
        <fullName evidence="12">Hybrid PKS-NRPS protein</fullName>
    </submittedName>
</protein>
<evidence type="ECO:0000313" key="12">
    <source>
        <dbReference type="EMBL" id="KAF9871785.1"/>
    </source>
</evidence>
<dbReference type="CDD" id="cd00833">
    <property type="entry name" value="PKS"/>
    <property type="match status" value="1"/>
</dbReference>
<evidence type="ECO:0000313" key="13">
    <source>
        <dbReference type="Proteomes" id="UP000781932"/>
    </source>
</evidence>
<dbReference type="GO" id="GO:0031177">
    <property type="term" value="F:phosphopantetheine binding"/>
    <property type="evidence" value="ECO:0007669"/>
    <property type="project" value="InterPro"/>
</dbReference>
<dbReference type="InterPro" id="IPR014030">
    <property type="entry name" value="Ketoacyl_synth_N"/>
</dbReference>
<dbReference type="Gene3D" id="3.40.50.150">
    <property type="entry name" value="Vaccinia Virus protein VP39"/>
    <property type="match status" value="1"/>
</dbReference>
<dbReference type="Pfam" id="PF21089">
    <property type="entry name" value="PKS_DH_N"/>
    <property type="match status" value="1"/>
</dbReference>
<dbReference type="InterPro" id="IPR016036">
    <property type="entry name" value="Malonyl_transacylase_ACP-bd"/>
</dbReference>
<dbReference type="InterPro" id="IPR001227">
    <property type="entry name" value="Ac_transferase_dom_sf"/>
</dbReference>
<dbReference type="InterPro" id="IPR036291">
    <property type="entry name" value="NAD(P)-bd_dom_sf"/>
</dbReference>
<name>A0A9P6LGP1_9PEZI</name>
<dbReference type="InterPro" id="IPR016035">
    <property type="entry name" value="Acyl_Trfase/lysoPLipase"/>
</dbReference>
<dbReference type="Pfam" id="PF16197">
    <property type="entry name" value="KAsynt_C_assoc"/>
    <property type="match status" value="1"/>
</dbReference>
<dbReference type="InterPro" id="IPR009081">
    <property type="entry name" value="PP-bd_ACP"/>
</dbReference>
<dbReference type="InterPro" id="IPR016039">
    <property type="entry name" value="Thiolase-like"/>
</dbReference>
<feature type="region of interest" description="Disordered" evidence="8">
    <location>
        <begin position="2601"/>
        <end position="2635"/>
    </location>
</feature>
<feature type="region of interest" description="Disordered" evidence="8">
    <location>
        <begin position="1985"/>
        <end position="2021"/>
    </location>
</feature>
<keyword evidence="6" id="KW-0511">Multifunctional enzyme</keyword>
<dbReference type="PANTHER" id="PTHR43775">
    <property type="entry name" value="FATTY ACID SYNTHASE"/>
    <property type="match status" value="1"/>
</dbReference>
<dbReference type="PROSITE" id="PS52019">
    <property type="entry name" value="PKS_MFAS_DH"/>
    <property type="match status" value="1"/>
</dbReference>
<accession>A0A9P6LGP1</accession>
<dbReference type="SUPFAM" id="SSF47336">
    <property type="entry name" value="ACP-like"/>
    <property type="match status" value="1"/>
</dbReference>
<reference evidence="12" key="1">
    <citation type="submission" date="2020-03" db="EMBL/GenBank/DDBJ databases">
        <authorList>
            <person name="He L."/>
        </authorList>
    </citation>
    <scope>NUCLEOTIDE SEQUENCE</scope>
    <source>
        <strain evidence="12">CkLH20</strain>
    </source>
</reference>
<feature type="region of interest" description="C-terminal hotdog fold" evidence="7">
    <location>
        <begin position="1204"/>
        <end position="1370"/>
    </location>
</feature>
<feature type="active site" description="Proton donor; for dehydratase activity" evidence="7">
    <location>
        <position position="1273"/>
    </location>
</feature>
<dbReference type="RefSeq" id="XP_038741246.1">
    <property type="nucleotide sequence ID" value="XM_038893433.1"/>
</dbReference>
<dbReference type="Pfam" id="PF23297">
    <property type="entry name" value="ACP_SdgA_C"/>
    <property type="match status" value="1"/>
</dbReference>
<evidence type="ECO:0000259" key="10">
    <source>
        <dbReference type="PROSITE" id="PS52004"/>
    </source>
</evidence>
<dbReference type="SUPFAM" id="SSF53901">
    <property type="entry name" value="Thiolase-like"/>
    <property type="match status" value="1"/>
</dbReference>
<dbReference type="InterPro" id="IPR049900">
    <property type="entry name" value="PKS_mFAS_DH"/>
</dbReference>
<dbReference type="OrthoDB" id="329835at2759"/>
<dbReference type="SUPFAM" id="SSF51735">
    <property type="entry name" value="NAD(P)-binding Rossmann-fold domains"/>
    <property type="match status" value="2"/>
</dbReference>
<dbReference type="Pfam" id="PF00698">
    <property type="entry name" value="Acyl_transf_1"/>
    <property type="match status" value="1"/>
</dbReference>
<dbReference type="InterPro" id="IPR020806">
    <property type="entry name" value="PKS_PP-bd"/>
</dbReference>
<evidence type="ECO:0000256" key="2">
    <source>
        <dbReference type="ARBA" id="ARBA00022553"/>
    </source>
</evidence>
<keyword evidence="3" id="KW-0489">Methyltransferase</keyword>
<keyword evidence="4" id="KW-0808">Transferase</keyword>
<evidence type="ECO:0000256" key="5">
    <source>
        <dbReference type="ARBA" id="ARBA00023002"/>
    </source>
</evidence>
<feature type="domain" description="Ketosynthase family 3 (KS3)" evidence="10">
    <location>
        <begin position="16"/>
        <end position="462"/>
    </location>
</feature>
<dbReference type="Gene3D" id="3.40.50.720">
    <property type="entry name" value="NAD(P)-binding Rossmann-like Domain"/>
    <property type="match status" value="2"/>
</dbReference>
<dbReference type="Pfam" id="PF08242">
    <property type="entry name" value="Methyltransf_12"/>
    <property type="match status" value="1"/>
</dbReference>
<dbReference type="InterPro" id="IPR020807">
    <property type="entry name" value="PKS_DH"/>
</dbReference>
<dbReference type="InterPro" id="IPR042104">
    <property type="entry name" value="PKS_dehydratase_sf"/>
</dbReference>
<dbReference type="PROSITE" id="PS52004">
    <property type="entry name" value="KS3_2"/>
    <property type="match status" value="1"/>
</dbReference>
<evidence type="ECO:0000256" key="7">
    <source>
        <dbReference type="PROSITE-ProRule" id="PRU01363"/>
    </source>
</evidence>
<dbReference type="InterPro" id="IPR057326">
    <property type="entry name" value="KR_dom"/>
</dbReference>
<dbReference type="CDD" id="cd02440">
    <property type="entry name" value="AdoMet_MTases"/>
    <property type="match status" value="1"/>
</dbReference>
<dbReference type="Pfam" id="PF08659">
    <property type="entry name" value="KR"/>
    <property type="match status" value="1"/>
</dbReference>
<dbReference type="GO" id="GO:0004312">
    <property type="term" value="F:fatty acid synthase activity"/>
    <property type="evidence" value="ECO:0007669"/>
    <property type="project" value="TreeGrafter"/>
</dbReference>
<dbReference type="GO" id="GO:0016491">
    <property type="term" value="F:oxidoreductase activity"/>
    <property type="evidence" value="ECO:0007669"/>
    <property type="project" value="UniProtKB-KW"/>
</dbReference>
<keyword evidence="5" id="KW-0560">Oxidoreductase</keyword>
<evidence type="ECO:0000256" key="3">
    <source>
        <dbReference type="ARBA" id="ARBA00022603"/>
    </source>
</evidence>
<dbReference type="SUPFAM" id="SSF52151">
    <property type="entry name" value="FabD/lysophospholipase-like"/>
    <property type="match status" value="1"/>
</dbReference>
<dbReference type="Gene3D" id="3.30.70.3290">
    <property type="match status" value="1"/>
</dbReference>
<dbReference type="InterPro" id="IPR014043">
    <property type="entry name" value="Acyl_transferase_dom"/>
</dbReference>
<dbReference type="PROSITE" id="PS50075">
    <property type="entry name" value="CARRIER"/>
    <property type="match status" value="1"/>
</dbReference>
<dbReference type="InterPro" id="IPR020841">
    <property type="entry name" value="PKS_Beta-ketoAc_synthase_dom"/>
</dbReference>
<comment type="caution">
    <text evidence="12">The sequence shown here is derived from an EMBL/GenBank/DDBJ whole genome shotgun (WGS) entry which is preliminary data.</text>
</comment>
<keyword evidence="2" id="KW-0597">Phosphoprotein</keyword>
<dbReference type="PROSITE" id="PS00012">
    <property type="entry name" value="PHOSPHOPANTETHEINE"/>
    <property type="match status" value="1"/>
</dbReference>
<dbReference type="GO" id="GO:0030639">
    <property type="term" value="P:polyketide biosynthetic process"/>
    <property type="evidence" value="ECO:0007669"/>
    <property type="project" value="UniProtKB-ARBA"/>
</dbReference>
<dbReference type="Gene3D" id="3.40.366.10">
    <property type="entry name" value="Malonyl-Coenzyme A Acyl Carrier Protein, domain 2"/>
    <property type="match status" value="1"/>
</dbReference>
<feature type="active site" description="Proton acceptor; for dehydratase activity" evidence="7">
    <location>
        <position position="1054"/>
    </location>
</feature>
<gene>
    <name evidence="12" type="ORF">CkaCkLH20_10719</name>
</gene>
<dbReference type="Pfam" id="PF00109">
    <property type="entry name" value="ketoacyl-synt"/>
    <property type="match status" value="1"/>
</dbReference>
<feature type="compositionally biased region" description="Basic and acidic residues" evidence="8">
    <location>
        <begin position="2624"/>
        <end position="2635"/>
    </location>
</feature>
<dbReference type="PROSITE" id="PS00606">
    <property type="entry name" value="KS3_1"/>
    <property type="match status" value="1"/>
</dbReference>
<reference evidence="12" key="2">
    <citation type="submission" date="2020-11" db="EMBL/GenBank/DDBJ databases">
        <title>Whole genome sequencing of Colletotrichum sp.</title>
        <authorList>
            <person name="Li H."/>
        </authorList>
    </citation>
    <scope>NUCLEOTIDE SEQUENCE</scope>
    <source>
        <strain evidence="12">CkLH20</strain>
    </source>
</reference>
<dbReference type="GO" id="GO:0006633">
    <property type="term" value="P:fatty acid biosynthetic process"/>
    <property type="evidence" value="ECO:0007669"/>
    <property type="project" value="InterPro"/>
</dbReference>
<sequence>MNTDTSSGHSSGCQPQERIAIVGMGCRFPGKASSPSALWDLLTNPDDLSMPIPSWRLRKEGFYHKDASHHGTTNSRGSYFLDDDDVKMFDAQFFNIAPQEAESMDPQHRLLLEVVYEGLEDAGISLEATSGTSTSTYVGLMSTDWQDLQLRDIDDAPRYLVTGGARSIASNRLSYFYNWHGPSETIDTACSSSLVAVHHAIQSLRSGEASMAVAAGTNLLLAPDMYIMTSNLNMLSSTGKCQMWSSDADGYARGEGVACVILKTLSSALAANDHIYAVIRETGVNQDGRTSGITMPSPAAQSRLIRDTYARAGLDITRTEDRCQFFEAHGTGTPAGDPLEARAIWDAFFPGRPEVEEASESCSTGSDELYVGSVKTVMGHLEGCAGLAGLLKAALSVQRGFILPNLHLGTPNPKIVPFLGAGKMAVATDVIPWPRRDDKTPRRASVNSFGFGGTNSHAILESHDDSKLLQLNDPSDGVSNPVRQGSNLHTPVIIVLSAASEPALAALTSQYADYIEKRPEADLRRLALTTQRRRTRLAHGVSFAGRTRAGLVRQMRTALQAFQDGGKLGIMTSPNRSLNKPVEILGVFTGQGAQWANMGVKLLDSCPIFARTIAVLDEALAKTMEEEQKHSEGGIKPWSLIAELRAPATTSRVGVAEFAQPLSTAIQLALIDVLHAAGVRFSAVVGHSSGELAASYAAGLTSAVDCVRMAYYRGRFSMLARSPTRDAATNEYKKGGMMAVNLSMEEAQAILAEDGLNLGGSVWVAANNAPKSVTLSGDLDKLRDLKAVFRERDIPAQMLRVDRAYHSPHMVPSGDAYRQTLAKCQLEGPPQQQHSTNEAWTTWVSSVYPDWDPMSAQDPDAVPETVRIAQYWVENMLSPVLFREALEKTASQKDISVILEVGPHPALRRQVGDTWAAKGNSSAYHGTLNRGADDTESLAGLVGFLWQHGVPVDLSILDPGPAEAESGLVPLPGLPVMPWQHNRVYWCESAKAAQLIHRDAANFLLGHCTKTGSSYGGTQRIDKENPDAGAFVKLTEWSWRQILRLNELPWLNGHKVQGQVVFPAAGYCVMAMEAAKQLTQGIRGLPEIGLNDTQLTLEVVQLEDVEFGRAVVFPDKSNQGVSISLHLHDIQFRRHHTHSGSGEEVAMDFCAAFYIEAQPGSVGEPGRANVPHVACSGRILGMVGSSLVKPSFADAMPPYVKDAVYLHSVPASSVYEAYAGIGLEYSKPFRVDTVERCLGRARSTVKLTNVLPVDEQSQVAAEEGSCFPVALLDNAFQTSLSGFTAPGDGKLLAPYLPRVIRKLRVDLTAYETMAKAEADTRILLDATVIGRAEPREGEEDSEGSGGSSTGTWVANIEGVIMEAESQGDLAEANRMILQVEDLQCVNLVPTHGPYQEGIFSEEIWAPDPQVALAEFGLEADGPGDQDALAVVEQLTHYHMCQVYETFTAEEARDEAKTSWFIRRFWDWLHHRLTRDGQDAYRNPWRDDAGRVERLMRRVESAKHRVEVEILQAVAQNIVRVMRQGEGPTLLEVLFENDMLARLYTEPVMYARANRYLGRVAGAISHRFPRCKILEIGAGTGGATRAMFNGLDGAYSSYTFTDISSSFFEKAKANFKEEADRIIFKTLDVEKDVTEQGFSPGTYDVVVASNVLHATRDIERSLANARRLLKPGGYLLILEITDVEKILVPFLMGAVPGWWLFEDRWRAGTYSPLLSESKWDQVLRQVGFDTGTEFVCHDMQNEHLTSVMVARASDQEWTAFQSGAVIAETALKTDNLIIVAGPDQDEDGKKPSSSILADGIVSAMSRFDDTIKHEHPLQITNLHGLEAAAASPLLGSSMLLVLSDLDKPVLDDTKPAEWEALKDVFARAGHDIIWVTRRRLRGADPKQSMIVGLGRCARQENPALKLQFVDVDDDESADAVRTLALMTRQARVLKPVVGSSGESAWLYSTEPEVAVQKGRLMLPRLVPLHDANKRYLARRAGFVPDDGDHLEEGDVNENQTTRNGSLDGKPHPHLQHPLSPLSPPLSADSDGGFYPGFGLGTALRISYPHGLRLNGPQEPPVFISLSSHGESGRAIIISAGCPDGPTIAPIHAGVFPVCAPEGLWKSVDLETAFLSVIICYLAASMVFQAAEDCYEASAAVMVMEPDTTFAHALAQLAKRHKRHLYVVTSRPPPRERQGTFASYIHPSLSAHKVKKLLSRHRTGVVVNCGSFKCPGFCADAQYTAMSFNLPKQWKHFIQEQQPLERVDKRQPATPPGWVQIPLSEAGLPASASRMSILVGNAATLAADMVSTSDGLFKINKVTMLNWVNVETTTSTTTTTPPEHNQTRLLPSPRSLFHPDKTYLFAGITSDLGLLVAKWMAENGARSFALTSRNPNIPPLWLQEMSKLGAEEVRVFSMDVTDPDSVNRTCDTIGQTMAPVGGVVLGAMVLRDTLLENMPLKTLQGTMAPKVKGSRLVEDYFRDAPLDFFIFMSSMSAVVGIRGQSNYCAGNMYGRALVADRRARGLAASSIDLSTVFGVGHFANAGAVNLPTVHANLEGFNTLAIGEAELIDSFHEAILRGPPCASSKGEVTVGLGSETAVASDRPPVPAAWHDDPRFAHFTAREGDQRRGGGKQSGAAGGASRRNTREELARSTTEEGRLAALSGCFVERIQEIMQLAASSLRTDVPLTDLGIDSLVAVDLRGWFFKELGVSVPVLSILNGESVKNVCQTVLSQVQLDV</sequence>
<dbReference type="SMART" id="SM00827">
    <property type="entry name" value="PKS_AT"/>
    <property type="match status" value="1"/>
</dbReference>
<dbReference type="GO" id="GO:0008168">
    <property type="term" value="F:methyltransferase activity"/>
    <property type="evidence" value="ECO:0007669"/>
    <property type="project" value="UniProtKB-KW"/>
</dbReference>
<dbReference type="PANTHER" id="PTHR43775:SF20">
    <property type="entry name" value="HYBRID PKS-NRPS SYNTHETASE APDA"/>
    <property type="match status" value="1"/>
</dbReference>
<dbReference type="InterPro" id="IPR013968">
    <property type="entry name" value="PKS_KR"/>
</dbReference>
<keyword evidence="1" id="KW-0596">Phosphopantetheine</keyword>
<dbReference type="GeneID" id="62166507"/>
<dbReference type="Proteomes" id="UP000781932">
    <property type="component" value="Unassembled WGS sequence"/>
</dbReference>
<feature type="region of interest" description="N-terminal hotdog fold" evidence="7">
    <location>
        <begin position="1018"/>
        <end position="1186"/>
    </location>
</feature>
<dbReference type="Gene3D" id="1.10.1200.10">
    <property type="entry name" value="ACP-like"/>
    <property type="match status" value="1"/>
</dbReference>
<dbReference type="EMBL" id="JAATWM020000042">
    <property type="protein sequence ID" value="KAF9871785.1"/>
    <property type="molecule type" value="Genomic_DNA"/>
</dbReference>
<evidence type="ECO:0000259" key="9">
    <source>
        <dbReference type="PROSITE" id="PS50075"/>
    </source>
</evidence>
<evidence type="ECO:0000259" key="11">
    <source>
        <dbReference type="PROSITE" id="PS52019"/>
    </source>
</evidence>
<dbReference type="GO" id="GO:0004315">
    <property type="term" value="F:3-oxoacyl-[acyl-carrier-protein] synthase activity"/>
    <property type="evidence" value="ECO:0007669"/>
    <property type="project" value="InterPro"/>
</dbReference>
<dbReference type="InterPro" id="IPR006162">
    <property type="entry name" value="Ppantetheine_attach_site"/>
</dbReference>
<evidence type="ECO:0000256" key="6">
    <source>
        <dbReference type="ARBA" id="ARBA00023268"/>
    </source>
</evidence>
<dbReference type="SMART" id="SM00822">
    <property type="entry name" value="PKS_KR"/>
    <property type="match status" value="1"/>
</dbReference>
<dbReference type="InterPro" id="IPR032821">
    <property type="entry name" value="PKS_assoc"/>
</dbReference>
<dbReference type="GO" id="GO:0032259">
    <property type="term" value="P:methylation"/>
    <property type="evidence" value="ECO:0007669"/>
    <property type="project" value="UniProtKB-KW"/>
</dbReference>
<dbReference type="SMART" id="SM00823">
    <property type="entry name" value="PKS_PP"/>
    <property type="match status" value="1"/>
</dbReference>
<dbReference type="InterPro" id="IPR049552">
    <property type="entry name" value="PKS_DH_N"/>
</dbReference>
<dbReference type="SMART" id="SM00826">
    <property type="entry name" value="PKS_DH"/>
    <property type="match status" value="1"/>
</dbReference>
<dbReference type="SMART" id="SM00825">
    <property type="entry name" value="PKS_KS"/>
    <property type="match status" value="1"/>
</dbReference>
<dbReference type="Gene3D" id="3.10.129.110">
    <property type="entry name" value="Polyketide synthase dehydratase"/>
    <property type="match status" value="1"/>
</dbReference>
<proteinExistence type="predicted"/>
<dbReference type="InterPro" id="IPR018201">
    <property type="entry name" value="Ketoacyl_synth_AS"/>
</dbReference>
<organism evidence="12 13">
    <name type="scientific">Colletotrichum karsti</name>
    <dbReference type="NCBI Taxonomy" id="1095194"/>
    <lineage>
        <taxon>Eukaryota</taxon>
        <taxon>Fungi</taxon>
        <taxon>Dikarya</taxon>
        <taxon>Ascomycota</taxon>
        <taxon>Pezizomycotina</taxon>
        <taxon>Sordariomycetes</taxon>
        <taxon>Hypocreomycetidae</taxon>
        <taxon>Glomerellales</taxon>
        <taxon>Glomerellaceae</taxon>
        <taxon>Colletotrichum</taxon>
        <taxon>Colletotrichum boninense species complex</taxon>
    </lineage>
</organism>
<evidence type="ECO:0000256" key="1">
    <source>
        <dbReference type="ARBA" id="ARBA00022450"/>
    </source>
</evidence>
<dbReference type="Pfam" id="PF02801">
    <property type="entry name" value="Ketoacyl-synt_C"/>
    <property type="match status" value="1"/>
</dbReference>
<keyword evidence="13" id="KW-1185">Reference proteome</keyword>
<evidence type="ECO:0000256" key="8">
    <source>
        <dbReference type="SAM" id="MobiDB-lite"/>
    </source>
</evidence>
<feature type="domain" description="PKS/mFAS DH" evidence="11">
    <location>
        <begin position="1018"/>
        <end position="1370"/>
    </location>
</feature>
<dbReference type="InterPro" id="IPR013217">
    <property type="entry name" value="Methyltransf_12"/>
</dbReference>
<dbReference type="InterPro" id="IPR029063">
    <property type="entry name" value="SAM-dependent_MTases_sf"/>
</dbReference>
<dbReference type="Pfam" id="PF23114">
    <property type="entry name" value="NAD-bd_HRPKS_sdrA"/>
    <property type="match status" value="1"/>
</dbReference>
<dbReference type="SUPFAM" id="SSF53335">
    <property type="entry name" value="S-adenosyl-L-methionine-dependent methyltransferases"/>
    <property type="match status" value="1"/>
</dbReference>
<evidence type="ECO:0000256" key="4">
    <source>
        <dbReference type="ARBA" id="ARBA00022679"/>
    </source>
</evidence>
<dbReference type="InterPro" id="IPR050091">
    <property type="entry name" value="PKS_NRPS_Biosynth_Enz"/>
</dbReference>
<dbReference type="InterPro" id="IPR056501">
    <property type="entry name" value="NAD-bd_HRPKS_sdrA"/>
</dbReference>
<dbReference type="InterPro" id="IPR014031">
    <property type="entry name" value="Ketoacyl_synth_C"/>
</dbReference>
<dbReference type="SUPFAM" id="SSF55048">
    <property type="entry name" value="Probable ACP-binding domain of malonyl-CoA ACP transacylase"/>
    <property type="match status" value="1"/>
</dbReference>
<feature type="domain" description="Carrier" evidence="9">
    <location>
        <begin position="2629"/>
        <end position="2714"/>
    </location>
</feature>
<dbReference type="InterPro" id="IPR036736">
    <property type="entry name" value="ACP-like_sf"/>
</dbReference>
<dbReference type="Gene3D" id="3.40.47.10">
    <property type="match status" value="1"/>
</dbReference>